<evidence type="ECO:0000313" key="3">
    <source>
        <dbReference type="EMBL" id="EDO45414.1"/>
    </source>
</evidence>
<evidence type="ECO:0000256" key="2">
    <source>
        <dbReference type="SAM" id="MobiDB-lite"/>
    </source>
</evidence>
<dbReference type="EMBL" id="DS469536">
    <property type="protein sequence ID" value="EDO45414.1"/>
    <property type="molecule type" value="Genomic_DNA"/>
</dbReference>
<organism evidence="3 4">
    <name type="scientific">Nematostella vectensis</name>
    <name type="common">Starlet sea anemone</name>
    <dbReference type="NCBI Taxonomy" id="45351"/>
    <lineage>
        <taxon>Eukaryota</taxon>
        <taxon>Metazoa</taxon>
        <taxon>Cnidaria</taxon>
        <taxon>Anthozoa</taxon>
        <taxon>Hexacorallia</taxon>
        <taxon>Actiniaria</taxon>
        <taxon>Edwardsiidae</taxon>
        <taxon>Nematostella</taxon>
    </lineage>
</organism>
<dbReference type="Gene3D" id="3.40.50.1010">
    <property type="entry name" value="5'-nuclease"/>
    <property type="match status" value="1"/>
</dbReference>
<dbReference type="PANTHER" id="PTHR15976">
    <property type="entry name" value="CONSTITUTIVE COACTIVATOR OF PEROXISOME PROLIFERATOR-ACTIVATED RECEPTOR GAMMA"/>
    <property type="match status" value="1"/>
</dbReference>
<dbReference type="InterPro" id="IPR026784">
    <property type="entry name" value="Coact_PPARg"/>
</dbReference>
<dbReference type="AlphaFoldDB" id="A7RT77"/>
<dbReference type="FunFam" id="3.40.50.1010:FF:000009">
    <property type="entry name" value="Constitutive coactivator of PPAR-gamma-like protein 1"/>
    <property type="match status" value="1"/>
</dbReference>
<dbReference type="Proteomes" id="UP000001593">
    <property type="component" value="Unassembled WGS sequence"/>
</dbReference>
<proteinExistence type="inferred from homology"/>
<name>A7RT77_NEMVE</name>
<evidence type="ECO:0000313" key="4">
    <source>
        <dbReference type="Proteomes" id="UP000001593"/>
    </source>
</evidence>
<sequence>MGLQALQDFVESHCSKAIEQVEIKEFMKARQGAGSKAVLVIDAMSCVRYLYGYNSDWVCGGQWNEMLRNIENFVRAFRQQSTEIVVFLAGEGDSLKLHEWMKTQEKHRQTVHKVLSHVARQANFPPKRLFFLPPAAQFCLRLAFRSCGVSVCTSIVDLHKELVLYSKTRRYGAIIGHHGDYLMLDPPAYLSADKLTFNKKVVSSCKFNIDAVFDELGLKQSHRGLFASLLGNSFIPEEHLAHFHWALLGTDHPLAKNQTRDTRTLDSSLLTTQLRHYEYFKNLSDNKLQCIEANGQSVLPPCNVVIRALVQYVNNVADVSNYSWIASQVFTGDSVNLEEMTDRLRESIEYYSGLQSKAPQDNGIDAKSKKGRGQNEYEYQKLWQHWQQRQQIVPPPPVSSKTMEEAATDVQKLEEDLSKLAVSNGESTNMEPDVVPKSPIAAPNAPGEAIAPSTPSFQSEPLTPPASFPTPPPSEEATPPAKSAAVSNGQQADNKLDGIQIRGVITSLTPQVLNTVLQRHQAGQMSEIIYQILTKAEVTVSAALEDENNTDILPTPLLYRPIRQKVYGLLFDKKAYDKKQGTMPHDAPPIVKEWCVYAGKKLNKPDLVEGTIMQWDVPELHPLWFGKEPSDDQNRMKAFLTCMQSDTPNMTKTTMVPQRLVIMCCVLRYLLMQGKGRPIILPHELDAFLAAALSPHISTECNPSNLMGLKLPRVDMRGVQLASIFMRGVEAAALANDACGCPVPWELVCPWNYFDGKLFMSKYIMASNDVGQLELCDGKNARLEKLQRMRWCIVEKIPQEFLGMRLPPMGGRFPGAGLLPTPPPFFPFHGMPMPMPNFIPAGANIPSPPSLLSERPRTRGASSKRPVSGLGGTLEVAGVPVAKWGGNKAGRGYDERNRIIAGGPMSVEMSFRGRRGRRGGNRGRGGGANWAGTRNVTWAVEPDADYDRRIGYKEPVPRMDPSNDQVRKGGDGGNDTVAFRGLADGGSDIDIASGEQLNASTSFPVPGIPLMGIPAPLMQPPHSLIGDKEPENPATPPLHILAKPADKLSTQGRGRGLPVGASNGPATDTEAAIGRGRAWWLEQSQQPAT</sequence>
<dbReference type="InterPro" id="IPR029060">
    <property type="entry name" value="PIN-like_dom_sf"/>
</dbReference>
<dbReference type="PhylomeDB" id="A7RT77"/>
<feature type="compositionally biased region" description="Pro residues" evidence="2">
    <location>
        <begin position="462"/>
        <end position="474"/>
    </location>
</feature>
<dbReference type="OMA" id="YILSPQY"/>
<dbReference type="STRING" id="45351.A7RT77"/>
<evidence type="ECO:0008006" key="5">
    <source>
        <dbReference type="Google" id="ProtNLM"/>
    </source>
</evidence>
<feature type="region of interest" description="Disordered" evidence="2">
    <location>
        <begin position="952"/>
        <end position="972"/>
    </location>
</feature>
<protein>
    <recommendedName>
        <fullName evidence="5">Constitutive coactivator of PPAR-gamma-like protein 1 homolog</fullName>
    </recommendedName>
</protein>
<dbReference type="PANTHER" id="PTHR15976:SF16">
    <property type="entry name" value="ASTEROID DOMAIN-CONTAINING PROTEIN"/>
    <property type="match status" value="1"/>
</dbReference>
<gene>
    <name evidence="3" type="ORF">NEMVEDRAFT_v1g240506</name>
</gene>
<dbReference type="GO" id="GO:0005634">
    <property type="term" value="C:nucleus"/>
    <property type="evidence" value="ECO:0000318"/>
    <property type="project" value="GO_Central"/>
</dbReference>
<keyword evidence="4" id="KW-1185">Reference proteome</keyword>
<dbReference type="eggNOG" id="ENOG502QQNQ">
    <property type="taxonomic scope" value="Eukaryota"/>
</dbReference>
<feature type="region of interest" description="Disordered" evidence="2">
    <location>
        <begin position="1048"/>
        <end position="1089"/>
    </location>
</feature>
<comment type="similarity">
    <text evidence="1">Belongs to the constitutive coactivator of PPAR-gamma family.</text>
</comment>
<accession>A7RT77</accession>
<dbReference type="SUPFAM" id="SSF88723">
    <property type="entry name" value="PIN domain-like"/>
    <property type="match status" value="1"/>
</dbReference>
<dbReference type="InParanoid" id="A7RT77"/>
<dbReference type="CDD" id="cd18672">
    <property type="entry name" value="PIN_FAM120B-like"/>
    <property type="match status" value="1"/>
</dbReference>
<feature type="region of interest" description="Disordered" evidence="2">
    <location>
        <begin position="846"/>
        <end position="871"/>
    </location>
</feature>
<feature type="region of interest" description="Disordered" evidence="2">
    <location>
        <begin position="423"/>
        <end position="490"/>
    </location>
</feature>
<dbReference type="HOGENOM" id="CLU_008339_2_0_1"/>
<reference evidence="3 4" key="1">
    <citation type="journal article" date="2007" name="Science">
        <title>Sea anemone genome reveals ancestral eumetazoan gene repertoire and genomic organization.</title>
        <authorList>
            <person name="Putnam N.H."/>
            <person name="Srivastava M."/>
            <person name="Hellsten U."/>
            <person name="Dirks B."/>
            <person name="Chapman J."/>
            <person name="Salamov A."/>
            <person name="Terry A."/>
            <person name="Shapiro H."/>
            <person name="Lindquist E."/>
            <person name="Kapitonov V.V."/>
            <person name="Jurka J."/>
            <person name="Genikhovich G."/>
            <person name="Grigoriev I.V."/>
            <person name="Lucas S.M."/>
            <person name="Steele R.E."/>
            <person name="Finnerty J.R."/>
            <person name="Technau U."/>
            <person name="Martindale M.Q."/>
            <person name="Rokhsar D.S."/>
        </authorList>
    </citation>
    <scope>NUCLEOTIDE SEQUENCE [LARGE SCALE GENOMIC DNA]</scope>
    <source>
        <strain evidence="4">CH2 X CH6</strain>
    </source>
</reference>
<feature type="compositionally biased region" description="Low complexity" evidence="2">
    <location>
        <begin position="475"/>
        <end position="485"/>
    </location>
</feature>
<evidence type="ECO:0000256" key="1">
    <source>
        <dbReference type="ARBA" id="ARBA00009495"/>
    </source>
</evidence>